<evidence type="ECO:0000313" key="3">
    <source>
        <dbReference type="Proteomes" id="UP000050525"/>
    </source>
</evidence>
<dbReference type="PANTHER" id="PTHR47742">
    <property type="entry name" value="GAMETOGENETIN"/>
    <property type="match status" value="1"/>
</dbReference>
<dbReference type="Pfam" id="PF15685">
    <property type="entry name" value="GGN"/>
    <property type="match status" value="1"/>
</dbReference>
<dbReference type="PANTHER" id="PTHR47742:SF1">
    <property type="entry name" value="GAMETOGENETIN"/>
    <property type="match status" value="1"/>
</dbReference>
<dbReference type="STRING" id="8496.A0A151PJ62"/>
<name>A0A151PJ62_ALLMI</name>
<feature type="region of interest" description="Disordered" evidence="1">
    <location>
        <begin position="1"/>
        <end position="138"/>
    </location>
</feature>
<reference evidence="2 3" key="1">
    <citation type="journal article" date="2012" name="Genome Biol.">
        <title>Sequencing three crocodilian genomes to illuminate the evolution of archosaurs and amniotes.</title>
        <authorList>
            <person name="St John J.A."/>
            <person name="Braun E.L."/>
            <person name="Isberg S.R."/>
            <person name="Miles L.G."/>
            <person name="Chong A.Y."/>
            <person name="Gongora J."/>
            <person name="Dalzell P."/>
            <person name="Moran C."/>
            <person name="Bed'hom B."/>
            <person name="Abzhanov A."/>
            <person name="Burgess S.C."/>
            <person name="Cooksey A.M."/>
            <person name="Castoe T.A."/>
            <person name="Crawford N.G."/>
            <person name="Densmore L.D."/>
            <person name="Drew J.C."/>
            <person name="Edwards S.V."/>
            <person name="Faircloth B.C."/>
            <person name="Fujita M.K."/>
            <person name="Greenwold M.J."/>
            <person name="Hoffmann F.G."/>
            <person name="Howard J.M."/>
            <person name="Iguchi T."/>
            <person name="Janes D.E."/>
            <person name="Khan S.Y."/>
            <person name="Kohno S."/>
            <person name="de Koning A.J."/>
            <person name="Lance S.L."/>
            <person name="McCarthy F.M."/>
            <person name="McCormack J.E."/>
            <person name="Merchant M.E."/>
            <person name="Peterson D.G."/>
            <person name="Pollock D.D."/>
            <person name="Pourmand N."/>
            <person name="Raney B.J."/>
            <person name="Roessler K.A."/>
            <person name="Sanford J.R."/>
            <person name="Sawyer R.H."/>
            <person name="Schmidt C.J."/>
            <person name="Triplett E.W."/>
            <person name="Tuberville T.D."/>
            <person name="Venegas-Anaya M."/>
            <person name="Howard J.T."/>
            <person name="Jarvis E.D."/>
            <person name="Guillette L.J.Jr."/>
            <person name="Glenn T.C."/>
            <person name="Green R.E."/>
            <person name="Ray D.A."/>
        </authorList>
    </citation>
    <scope>NUCLEOTIDE SEQUENCE [LARGE SCALE GENOMIC DNA]</scope>
    <source>
        <strain evidence="2">KSC_2009_1</strain>
    </source>
</reference>
<accession>A0A151PJ62</accession>
<dbReference type="RefSeq" id="XP_059573912.1">
    <property type="nucleotide sequence ID" value="XM_059717929.1"/>
</dbReference>
<dbReference type="InterPro" id="IPR031400">
    <property type="entry name" value="GGN"/>
</dbReference>
<dbReference type="GO" id="GO:0006302">
    <property type="term" value="P:double-strand break repair"/>
    <property type="evidence" value="ECO:0007669"/>
    <property type="project" value="InterPro"/>
</dbReference>
<dbReference type="EMBL" id="AKHW03000044">
    <property type="protein sequence ID" value="KYO49146.1"/>
    <property type="molecule type" value="Genomic_DNA"/>
</dbReference>
<dbReference type="eggNOG" id="ENOG502ST22">
    <property type="taxonomic scope" value="Eukaryota"/>
</dbReference>
<feature type="compositionally biased region" description="Low complexity" evidence="1">
    <location>
        <begin position="250"/>
        <end position="259"/>
    </location>
</feature>
<feature type="compositionally biased region" description="Low complexity" evidence="1">
    <location>
        <begin position="186"/>
        <end position="203"/>
    </location>
</feature>
<dbReference type="AlphaFoldDB" id="A0A151PJ62"/>
<protein>
    <submittedName>
        <fullName evidence="2">Gametogenetin</fullName>
    </submittedName>
</protein>
<gene>
    <name evidence="2" type="primary">GGN</name>
    <name evidence="2" type="ORF">Y1Q_0012940</name>
</gene>
<organism evidence="2 3">
    <name type="scientific">Alligator mississippiensis</name>
    <name type="common">American alligator</name>
    <dbReference type="NCBI Taxonomy" id="8496"/>
    <lineage>
        <taxon>Eukaryota</taxon>
        <taxon>Metazoa</taxon>
        <taxon>Chordata</taxon>
        <taxon>Craniata</taxon>
        <taxon>Vertebrata</taxon>
        <taxon>Euteleostomi</taxon>
        <taxon>Archelosauria</taxon>
        <taxon>Archosauria</taxon>
        <taxon>Crocodylia</taxon>
        <taxon>Alligatoridae</taxon>
        <taxon>Alligatorinae</taxon>
        <taxon>Alligator</taxon>
    </lineage>
</organism>
<comment type="caution">
    <text evidence="2">The sequence shown here is derived from an EMBL/GenBank/DDBJ whole genome shotgun (WGS) entry which is preliminary data.</text>
</comment>
<proteinExistence type="predicted"/>
<evidence type="ECO:0000313" key="2">
    <source>
        <dbReference type="EMBL" id="KYO49146.1"/>
    </source>
</evidence>
<dbReference type="GO" id="GO:0007276">
    <property type="term" value="P:gamete generation"/>
    <property type="evidence" value="ECO:0007669"/>
    <property type="project" value="InterPro"/>
</dbReference>
<feature type="region of interest" description="Disordered" evidence="1">
    <location>
        <begin position="182"/>
        <end position="337"/>
    </location>
</feature>
<dbReference type="GeneID" id="132245499"/>
<dbReference type="Proteomes" id="UP000050525">
    <property type="component" value="Unassembled WGS sequence"/>
</dbReference>
<dbReference type="GO" id="GO:0031625">
    <property type="term" value="F:ubiquitin protein ligase binding"/>
    <property type="evidence" value="ECO:0007669"/>
    <property type="project" value="TreeGrafter"/>
</dbReference>
<dbReference type="CTD" id="199720"/>
<evidence type="ECO:0000256" key="1">
    <source>
        <dbReference type="SAM" id="MobiDB-lite"/>
    </source>
</evidence>
<feature type="compositionally biased region" description="Basic residues" evidence="1">
    <location>
        <begin position="282"/>
        <end position="302"/>
    </location>
</feature>
<keyword evidence="3" id="KW-1185">Reference proteome</keyword>
<sequence length="410" mass="42268">MGNLQSETPPELEPRRGKTKPEAGGSGATTVGGREAPAPGKSGTKKPKLKLSSMGGSSVAPEPGHGDRELGGHTELPPKPAGAEGTSQATTPPAPLSDAQGDPPGPALRGLLKAITAPRSPLEPGAQAPEPSRAPEGVQKVVEQVLRLFCQVTLQPGPPAPLPGLEQELSCLTQAFLDQFQQLSLAERSPSPAPAPEENTAPRAPTPAPQPWQLGPGSLPALEAVPEAGPRAEELRAPSAPACLGLQVDAPEQPATEAPPAAPEPAPAPKGVKEGGGNSSRGRGRAKPRKPPAPKGKAAKKSKGAEAERQGPELPGPGEPEKAPELPMPSPELPTSRWPPFHVGTACTRRCHCKHQARRRLPPNVAAWLNPSANHLAEPPWVSTAILAGSLVAGTEFLMDAYEQPAGDED</sequence>
<feature type="compositionally biased region" description="Basic and acidic residues" evidence="1">
    <location>
        <begin position="12"/>
        <end position="21"/>
    </location>
</feature>